<accession>A0A5M3M6E1</accession>
<keyword evidence="3" id="KW-1185">Reference proteome</keyword>
<evidence type="ECO:0000313" key="2">
    <source>
        <dbReference type="EMBL" id="EIW74908.1"/>
    </source>
</evidence>
<gene>
    <name evidence="2" type="ORF">CONPUDRAFT_169810</name>
</gene>
<evidence type="ECO:0008006" key="4">
    <source>
        <dbReference type="Google" id="ProtNLM"/>
    </source>
</evidence>
<comment type="caution">
    <text evidence="2">The sequence shown here is derived from an EMBL/GenBank/DDBJ whole genome shotgun (WGS) entry which is preliminary data.</text>
</comment>
<dbReference type="Pfam" id="PF14027">
    <property type="entry name" value="Questin_oxidase"/>
    <property type="match status" value="1"/>
</dbReference>
<dbReference type="EMBL" id="JH711590">
    <property type="protein sequence ID" value="EIW74908.1"/>
    <property type="molecule type" value="Genomic_DNA"/>
</dbReference>
<dbReference type="RefSeq" id="XP_007774966.1">
    <property type="nucleotide sequence ID" value="XM_007776776.1"/>
</dbReference>
<dbReference type="PANTHER" id="PTHR35870:SF1">
    <property type="entry name" value="PROTEIN, PUTATIVE (AFU_ORTHOLOGUE AFUA_5G03330)-RELATED"/>
    <property type="match status" value="1"/>
</dbReference>
<dbReference type="GeneID" id="19206333"/>
<sequence>MTSPVVQDFEAFFPEPSTLPSTSCPQRLPGITAASNKAIVFVMRDNHQKYDVFWDDRKFHNHVTHRAFALYAMGAQGPLIEGYYKADAKSLRPAFASPEEITEQNYCDHLEDAKYYSAYVNFFANEVAKHGAIATVEKFAFSEEYNTTKAWGLAHLMAGVYHPMIHIGNGLEFGIPGLIVEGLAMGAVNDVFNVDLLGPSFFKIVPTLDTATQAITSKLSSLLLDTKKPSSEQPRSLETTVFDVLARVRKNDRLAPHKSSDIFTETVYTLVERGGPIRELADAWSIDLSRPGEVERKVEELIWMATLIYGVGGWSEKEFQAEFFFLHIVTSAIFLPSYTAHLSPRSQVLLLRAYLVMALVTYVSRGRPELRIPAFFAGTIPGSTLTPGNVSISYTPEPETKDAAANPNPWLALVQSALVHEADHYPKGIRALLHGAQAYGARPKGYWSGELEGIEDMDGTLFLRTAELTAYWARDENQERGIGGERWSFEGFGV</sequence>
<dbReference type="KEGG" id="cput:CONPUDRAFT_169810"/>
<reference evidence="3" key="1">
    <citation type="journal article" date="2012" name="Science">
        <title>The Paleozoic origin of enzymatic lignin decomposition reconstructed from 31 fungal genomes.</title>
        <authorList>
            <person name="Floudas D."/>
            <person name="Binder M."/>
            <person name="Riley R."/>
            <person name="Barry K."/>
            <person name="Blanchette R.A."/>
            <person name="Henrissat B."/>
            <person name="Martinez A.T."/>
            <person name="Otillar R."/>
            <person name="Spatafora J.W."/>
            <person name="Yadav J.S."/>
            <person name="Aerts A."/>
            <person name="Benoit I."/>
            <person name="Boyd A."/>
            <person name="Carlson A."/>
            <person name="Copeland A."/>
            <person name="Coutinho P.M."/>
            <person name="de Vries R.P."/>
            <person name="Ferreira P."/>
            <person name="Findley K."/>
            <person name="Foster B."/>
            <person name="Gaskell J."/>
            <person name="Glotzer D."/>
            <person name="Gorecki P."/>
            <person name="Heitman J."/>
            <person name="Hesse C."/>
            <person name="Hori C."/>
            <person name="Igarashi K."/>
            <person name="Jurgens J.A."/>
            <person name="Kallen N."/>
            <person name="Kersten P."/>
            <person name="Kohler A."/>
            <person name="Kuees U."/>
            <person name="Kumar T.K.A."/>
            <person name="Kuo A."/>
            <person name="LaButti K."/>
            <person name="Larrondo L.F."/>
            <person name="Lindquist E."/>
            <person name="Ling A."/>
            <person name="Lombard V."/>
            <person name="Lucas S."/>
            <person name="Lundell T."/>
            <person name="Martin R."/>
            <person name="McLaughlin D.J."/>
            <person name="Morgenstern I."/>
            <person name="Morin E."/>
            <person name="Murat C."/>
            <person name="Nagy L.G."/>
            <person name="Nolan M."/>
            <person name="Ohm R.A."/>
            <person name="Patyshakuliyeva A."/>
            <person name="Rokas A."/>
            <person name="Ruiz-Duenas F.J."/>
            <person name="Sabat G."/>
            <person name="Salamov A."/>
            <person name="Samejima M."/>
            <person name="Schmutz J."/>
            <person name="Slot J.C."/>
            <person name="St John F."/>
            <person name="Stenlid J."/>
            <person name="Sun H."/>
            <person name="Sun S."/>
            <person name="Syed K."/>
            <person name="Tsang A."/>
            <person name="Wiebenga A."/>
            <person name="Young D."/>
            <person name="Pisabarro A."/>
            <person name="Eastwood D.C."/>
            <person name="Martin F."/>
            <person name="Cullen D."/>
            <person name="Grigoriev I.V."/>
            <person name="Hibbett D.S."/>
        </authorList>
    </citation>
    <scope>NUCLEOTIDE SEQUENCE [LARGE SCALE GENOMIC DNA]</scope>
    <source>
        <strain evidence="3">RWD-64-598 SS2</strain>
    </source>
</reference>
<proteinExistence type="predicted"/>
<dbReference type="AlphaFoldDB" id="A0A5M3M6E1"/>
<evidence type="ECO:0000256" key="1">
    <source>
        <dbReference type="ARBA" id="ARBA00023002"/>
    </source>
</evidence>
<evidence type="ECO:0000313" key="3">
    <source>
        <dbReference type="Proteomes" id="UP000053558"/>
    </source>
</evidence>
<dbReference type="GO" id="GO:0016491">
    <property type="term" value="F:oxidoreductase activity"/>
    <property type="evidence" value="ECO:0007669"/>
    <property type="project" value="UniProtKB-KW"/>
</dbReference>
<name>A0A5M3M6E1_CONPW</name>
<dbReference type="OrthoDB" id="10004862at2759"/>
<keyword evidence="1" id="KW-0560">Oxidoreductase</keyword>
<organism evidence="2 3">
    <name type="scientific">Coniophora puteana (strain RWD-64-598)</name>
    <name type="common">Brown rot fungus</name>
    <dbReference type="NCBI Taxonomy" id="741705"/>
    <lineage>
        <taxon>Eukaryota</taxon>
        <taxon>Fungi</taxon>
        <taxon>Dikarya</taxon>
        <taxon>Basidiomycota</taxon>
        <taxon>Agaricomycotina</taxon>
        <taxon>Agaricomycetes</taxon>
        <taxon>Agaricomycetidae</taxon>
        <taxon>Boletales</taxon>
        <taxon>Coniophorineae</taxon>
        <taxon>Coniophoraceae</taxon>
        <taxon>Coniophora</taxon>
    </lineage>
</organism>
<dbReference type="Proteomes" id="UP000053558">
    <property type="component" value="Unassembled WGS sequence"/>
</dbReference>
<dbReference type="InterPro" id="IPR025337">
    <property type="entry name" value="Questin_oxidase-like"/>
</dbReference>
<dbReference type="PANTHER" id="PTHR35870">
    <property type="entry name" value="PROTEIN, PUTATIVE (AFU_ORTHOLOGUE AFUA_5G03330)-RELATED"/>
    <property type="match status" value="1"/>
</dbReference>
<dbReference type="OMA" id="WARDENQ"/>
<protein>
    <recommendedName>
        <fullName evidence="4">Oxidoreductase AflY</fullName>
    </recommendedName>
</protein>